<dbReference type="InterPro" id="IPR003439">
    <property type="entry name" value="ABC_transporter-like_ATP-bd"/>
</dbReference>
<dbReference type="PROSITE" id="PS50893">
    <property type="entry name" value="ABC_TRANSPORTER_2"/>
    <property type="match status" value="1"/>
</dbReference>
<keyword evidence="6 10" id="KW-1133">Transmembrane helix</keyword>
<dbReference type="PROSITE" id="PS50929">
    <property type="entry name" value="ABC_TM1F"/>
    <property type="match status" value="1"/>
</dbReference>
<name>A0A9K3LXM9_9STRA</name>
<feature type="domain" description="ABC transmembrane type-1" evidence="12">
    <location>
        <begin position="220"/>
        <end position="525"/>
    </location>
</feature>
<sequence>MAATAATAFFYNVKRPFQQSLKASPFYQRRGWTKSKFSFNVQQRQSLVSFNSPRKSQSCRGSFSTHSILPYWKDNTELVRYNKIQRNNKYHIQSSIPLWSLSSSSFTFSYSSSFSSTRSFAGSTTTTTNNHDNHRNNNSQPSSSLSKTTTKARTTTTFDDPNCTNTLNSETTTAAATKSSSGSDYESAIRISKTLIQHVWPTTNNDTDLQHIRQRKRRVLFSVALMLSGKAVTIQVPYIFKSLVDSLPMSIEQHAAATTTATDVLDLYSATNSMGIPILAVLLGYGMSRAAASGFNEYRNAVFAHVAQDAIRNVGRDVFRHVHSLDLQFHLQKNTGKVSRILDRGNRSISFVLNALVFNIIPTTVEVGLVTSLVYFQFGLAHAAVVVTTIAAYTTFTVAITQWRTQFRRDMNRLENQASSRVVDSLVNYETVQYCNNLQHEVDRYEESLRGYQKAALQSQQSLSLLNFGQAAIFSVGLTGIMILTAQQILDGTSTVGDLVLVNGLLFQLSVPLNFIGSVYREVRLSLLDMEQMFELMDTQSTITNNNNTNNGTTASVCYDPTIMTTDISFRNVNFAYPSRLDRPILKGLSVDIPHGKTVAFVGSSGSGKSTILRLLYRFYDPTNPDTGSVTLGGHDLKDMSLDSFRKQIAIVPQDTVLFHESIGYNIHYGNWDASWDDVIEAAKQAQIHDTIVSFPDGYDTVVGERGLKLSGGEKQRVAIARAILKRAPILLCDEPTSSLDTRTEQEIMNNIKSLGSDRTTIIIAHRLSTIQDCDEIVVLHNGQAVERGTHQELLELNGRYTRLLKMQVMSSTSSSVP</sequence>
<evidence type="ECO:0000313" key="13">
    <source>
        <dbReference type="EMBL" id="KAG7370399.1"/>
    </source>
</evidence>
<feature type="transmembrane region" description="Helical" evidence="10">
    <location>
        <begin position="381"/>
        <end position="403"/>
    </location>
</feature>
<feature type="transmembrane region" description="Helical" evidence="10">
    <location>
        <begin position="267"/>
        <end position="285"/>
    </location>
</feature>
<dbReference type="GO" id="GO:0006879">
    <property type="term" value="P:intracellular iron ion homeostasis"/>
    <property type="evidence" value="ECO:0007669"/>
    <property type="project" value="TreeGrafter"/>
</dbReference>
<dbReference type="InterPro" id="IPR039421">
    <property type="entry name" value="Type_1_exporter"/>
</dbReference>
<proteinExistence type="inferred from homology"/>
<comment type="caution">
    <text evidence="13">The sequence shown here is derived from an EMBL/GenBank/DDBJ whole genome shotgun (WGS) entry which is preliminary data.</text>
</comment>
<reference evidence="13" key="1">
    <citation type="journal article" date="2021" name="Sci. Rep.">
        <title>Diploid genomic architecture of Nitzschia inconspicua, an elite biomass production diatom.</title>
        <authorList>
            <person name="Oliver A."/>
            <person name="Podell S."/>
            <person name="Pinowska A."/>
            <person name="Traller J.C."/>
            <person name="Smith S.R."/>
            <person name="McClure R."/>
            <person name="Beliaev A."/>
            <person name="Bohutskyi P."/>
            <person name="Hill E.A."/>
            <person name="Rabines A."/>
            <person name="Zheng H."/>
            <person name="Allen L.Z."/>
            <person name="Kuo A."/>
            <person name="Grigoriev I.V."/>
            <person name="Allen A.E."/>
            <person name="Hazlebeck D."/>
            <person name="Allen E.E."/>
        </authorList>
    </citation>
    <scope>NUCLEOTIDE SEQUENCE</scope>
    <source>
        <strain evidence="13">Hildebrandi</strain>
    </source>
</reference>
<evidence type="ECO:0000256" key="6">
    <source>
        <dbReference type="ARBA" id="ARBA00022989"/>
    </source>
</evidence>
<dbReference type="FunFam" id="3.40.50.300:FF:000287">
    <property type="entry name" value="Multidrug ABC transporter ATP-binding protein"/>
    <property type="match status" value="1"/>
</dbReference>
<evidence type="ECO:0000256" key="3">
    <source>
        <dbReference type="ARBA" id="ARBA00022692"/>
    </source>
</evidence>
<comment type="subcellular location">
    <subcellularLocation>
        <location evidence="1">Mitochondrion membrane</location>
        <topology evidence="1">Multi-pass membrane protein</topology>
    </subcellularLocation>
</comment>
<evidence type="ECO:0000256" key="1">
    <source>
        <dbReference type="ARBA" id="ARBA00004225"/>
    </source>
</evidence>
<evidence type="ECO:0000259" key="12">
    <source>
        <dbReference type="PROSITE" id="PS50929"/>
    </source>
</evidence>
<evidence type="ECO:0000256" key="2">
    <source>
        <dbReference type="ARBA" id="ARBA00022448"/>
    </source>
</evidence>
<dbReference type="GO" id="GO:0016887">
    <property type="term" value="F:ATP hydrolysis activity"/>
    <property type="evidence" value="ECO:0007669"/>
    <property type="project" value="InterPro"/>
</dbReference>
<evidence type="ECO:0000256" key="5">
    <source>
        <dbReference type="ARBA" id="ARBA00022840"/>
    </source>
</evidence>
<feature type="transmembrane region" description="Helical" evidence="10">
    <location>
        <begin position="351"/>
        <end position="375"/>
    </location>
</feature>
<keyword evidence="2" id="KW-0813">Transport</keyword>
<accession>A0A9K3LXM9</accession>
<dbReference type="AlphaFoldDB" id="A0A9K3LXM9"/>
<evidence type="ECO:0000313" key="14">
    <source>
        <dbReference type="Proteomes" id="UP000693970"/>
    </source>
</evidence>
<dbReference type="SMART" id="SM00382">
    <property type="entry name" value="AAA"/>
    <property type="match status" value="1"/>
</dbReference>
<keyword evidence="14" id="KW-1185">Reference proteome</keyword>
<evidence type="ECO:0000256" key="8">
    <source>
        <dbReference type="ARBA" id="ARBA00024363"/>
    </source>
</evidence>
<keyword evidence="7 10" id="KW-0472">Membrane</keyword>
<dbReference type="GO" id="GO:0005743">
    <property type="term" value="C:mitochondrial inner membrane"/>
    <property type="evidence" value="ECO:0007669"/>
    <property type="project" value="TreeGrafter"/>
</dbReference>
<dbReference type="InterPro" id="IPR011527">
    <property type="entry name" value="ABC1_TM_dom"/>
</dbReference>
<dbReference type="GO" id="GO:0005524">
    <property type="term" value="F:ATP binding"/>
    <property type="evidence" value="ECO:0007669"/>
    <property type="project" value="UniProtKB-KW"/>
</dbReference>
<dbReference type="Pfam" id="PF00005">
    <property type="entry name" value="ABC_tran"/>
    <property type="match status" value="1"/>
</dbReference>
<feature type="region of interest" description="Disordered" evidence="9">
    <location>
        <begin position="115"/>
        <end position="180"/>
    </location>
</feature>
<dbReference type="EMBL" id="JAGRRH010000005">
    <property type="protein sequence ID" value="KAG7370399.1"/>
    <property type="molecule type" value="Genomic_DNA"/>
</dbReference>
<keyword evidence="3 10" id="KW-0812">Transmembrane</keyword>
<feature type="compositionally biased region" description="Low complexity" evidence="9">
    <location>
        <begin position="115"/>
        <end position="157"/>
    </location>
</feature>
<keyword evidence="5 13" id="KW-0067">ATP-binding</keyword>
<feature type="compositionally biased region" description="Polar residues" evidence="9">
    <location>
        <begin position="158"/>
        <end position="168"/>
    </location>
</feature>
<dbReference type="Pfam" id="PF00664">
    <property type="entry name" value="ABC_membrane"/>
    <property type="match status" value="1"/>
</dbReference>
<evidence type="ECO:0000259" key="11">
    <source>
        <dbReference type="PROSITE" id="PS50893"/>
    </source>
</evidence>
<feature type="transmembrane region" description="Helical" evidence="10">
    <location>
        <begin position="463"/>
        <end position="487"/>
    </location>
</feature>
<protein>
    <submittedName>
        <fullName evidence="13">ABC transporter ATP-binding protein</fullName>
    </submittedName>
</protein>
<evidence type="ECO:0000256" key="4">
    <source>
        <dbReference type="ARBA" id="ARBA00022741"/>
    </source>
</evidence>
<feature type="compositionally biased region" description="Low complexity" evidence="9">
    <location>
        <begin position="169"/>
        <end position="180"/>
    </location>
</feature>
<feature type="domain" description="ABC transporter" evidence="11">
    <location>
        <begin position="568"/>
        <end position="807"/>
    </location>
</feature>
<dbReference type="FunFam" id="1.20.1560.10:FF:000105">
    <property type="entry name" value="ABC transporter B family member 25"/>
    <property type="match status" value="1"/>
</dbReference>
<keyword evidence="4" id="KW-0547">Nucleotide-binding</keyword>
<dbReference type="PROSITE" id="PS00211">
    <property type="entry name" value="ABC_TRANSPORTER_1"/>
    <property type="match status" value="1"/>
</dbReference>
<reference evidence="13" key="2">
    <citation type="submission" date="2021-04" db="EMBL/GenBank/DDBJ databases">
        <authorList>
            <person name="Podell S."/>
        </authorList>
    </citation>
    <scope>NUCLEOTIDE SEQUENCE</scope>
    <source>
        <strain evidence="13">Hildebrandi</strain>
    </source>
</reference>
<dbReference type="CDD" id="cd18582">
    <property type="entry name" value="ABC_6TM_ATM1_ABCB7"/>
    <property type="match status" value="1"/>
</dbReference>
<gene>
    <name evidence="13" type="ORF">IV203_028145</name>
</gene>
<comment type="similarity">
    <text evidence="8">Belongs to the ABC transporter superfamily. ABCB family. Heavy Metal importer (TC 3.A.1.210) subfamily.</text>
</comment>
<dbReference type="InterPro" id="IPR017871">
    <property type="entry name" value="ABC_transporter-like_CS"/>
</dbReference>
<feature type="transmembrane region" description="Helical" evidence="10">
    <location>
        <begin position="219"/>
        <end position="240"/>
    </location>
</feature>
<dbReference type="OrthoDB" id="6500128at2759"/>
<dbReference type="PANTHER" id="PTHR24221">
    <property type="entry name" value="ATP-BINDING CASSETTE SUB-FAMILY B"/>
    <property type="match status" value="1"/>
</dbReference>
<evidence type="ECO:0000256" key="9">
    <source>
        <dbReference type="SAM" id="MobiDB-lite"/>
    </source>
</evidence>
<evidence type="ECO:0000256" key="10">
    <source>
        <dbReference type="SAM" id="Phobius"/>
    </source>
</evidence>
<dbReference type="PANTHER" id="PTHR24221:SF402">
    <property type="entry name" value="IRON-SULFUR CLUSTERS TRANSPORTER ABCB7, MITOCHONDRIAL"/>
    <property type="match status" value="1"/>
</dbReference>
<dbReference type="InterPro" id="IPR003593">
    <property type="entry name" value="AAA+_ATPase"/>
</dbReference>
<organism evidence="13 14">
    <name type="scientific">Nitzschia inconspicua</name>
    <dbReference type="NCBI Taxonomy" id="303405"/>
    <lineage>
        <taxon>Eukaryota</taxon>
        <taxon>Sar</taxon>
        <taxon>Stramenopiles</taxon>
        <taxon>Ochrophyta</taxon>
        <taxon>Bacillariophyta</taxon>
        <taxon>Bacillariophyceae</taxon>
        <taxon>Bacillariophycidae</taxon>
        <taxon>Bacillariales</taxon>
        <taxon>Bacillariaceae</taxon>
        <taxon>Nitzschia</taxon>
    </lineage>
</organism>
<dbReference type="Proteomes" id="UP000693970">
    <property type="component" value="Unassembled WGS sequence"/>
</dbReference>
<dbReference type="GO" id="GO:0140359">
    <property type="term" value="F:ABC-type transporter activity"/>
    <property type="evidence" value="ECO:0007669"/>
    <property type="project" value="InterPro"/>
</dbReference>
<evidence type="ECO:0000256" key="7">
    <source>
        <dbReference type="ARBA" id="ARBA00023136"/>
    </source>
</evidence>